<dbReference type="CDD" id="cd17470">
    <property type="entry name" value="T3SS_Flik_C"/>
    <property type="match status" value="1"/>
</dbReference>
<keyword evidence="3" id="KW-0966">Cell projection</keyword>
<evidence type="ECO:0000259" key="2">
    <source>
        <dbReference type="Pfam" id="PF02120"/>
    </source>
</evidence>
<feature type="region of interest" description="Disordered" evidence="1">
    <location>
        <begin position="136"/>
        <end position="172"/>
    </location>
</feature>
<keyword evidence="3" id="KW-0282">Flagellum</keyword>
<dbReference type="Gene3D" id="3.30.750.140">
    <property type="match status" value="1"/>
</dbReference>
<keyword evidence="3" id="KW-0969">Cilium</keyword>
<feature type="compositionally biased region" description="Polar residues" evidence="1">
    <location>
        <begin position="395"/>
        <end position="420"/>
    </location>
</feature>
<dbReference type="Pfam" id="PF02120">
    <property type="entry name" value="Flg_hook"/>
    <property type="match status" value="1"/>
</dbReference>
<dbReference type="InterPro" id="IPR021136">
    <property type="entry name" value="Flagellar_hook_control-like_C"/>
</dbReference>
<evidence type="ECO:0000313" key="4">
    <source>
        <dbReference type="Proteomes" id="UP000254807"/>
    </source>
</evidence>
<evidence type="ECO:0000256" key="1">
    <source>
        <dbReference type="SAM" id="MobiDB-lite"/>
    </source>
</evidence>
<dbReference type="InterPro" id="IPR038610">
    <property type="entry name" value="FliK-like_C_sf"/>
</dbReference>
<dbReference type="AlphaFoldDB" id="A0A376H637"/>
<feature type="domain" description="Flagellar hook-length control protein-like C-terminal" evidence="2">
    <location>
        <begin position="297"/>
        <end position="365"/>
    </location>
</feature>
<protein>
    <submittedName>
        <fullName evidence="3">Flagellar hook-length control protein FliK</fullName>
    </submittedName>
</protein>
<name>A0A376H637_ENTGA</name>
<feature type="compositionally biased region" description="Polar residues" evidence="1">
    <location>
        <begin position="138"/>
        <end position="157"/>
    </location>
</feature>
<feature type="compositionally biased region" description="Polar residues" evidence="1">
    <location>
        <begin position="431"/>
        <end position="441"/>
    </location>
</feature>
<feature type="compositionally biased region" description="Polar residues" evidence="1">
    <location>
        <begin position="197"/>
        <end position="215"/>
    </location>
</feature>
<gene>
    <name evidence="3" type="ORF">NCTC12360_02345</name>
</gene>
<organism evidence="3 4">
    <name type="scientific">Enterococcus gallinarum</name>
    <dbReference type="NCBI Taxonomy" id="1353"/>
    <lineage>
        <taxon>Bacteria</taxon>
        <taxon>Bacillati</taxon>
        <taxon>Bacillota</taxon>
        <taxon>Bacilli</taxon>
        <taxon>Lactobacillales</taxon>
        <taxon>Enterococcaceae</taxon>
        <taxon>Enterococcus</taxon>
    </lineage>
</organism>
<feature type="region of interest" description="Disordered" evidence="1">
    <location>
        <begin position="395"/>
        <end position="441"/>
    </location>
</feature>
<dbReference type="OrthoDB" id="10020607at2"/>
<keyword evidence="4" id="KW-1185">Reference proteome</keyword>
<proteinExistence type="predicted"/>
<dbReference type="RefSeq" id="WP_060813689.1">
    <property type="nucleotide sequence ID" value="NZ_JBHULA010000017.1"/>
</dbReference>
<sequence>MKQVAITPALMKVADKQQPATVKDPGNFIQFLQQFSQNLEGNSANEDGVPQGDLSCVEQGNQLVDDKEDESVADSENATDTCIPEANSEMTKQAEIVNEGALGWLGFFGSQMTESKGSVLGDYPLQLAKEDPLVVDSASEQSGTSVATDQVFQSTGGNPLEDTASESTLSKSDTPVAAFLPVGELTTDGEKIRLDSGTESISQTDAPVDTKGNTNSEKTLLVDEPSKGSAQSFIPQQALERVAISESSTIDDSMKPIDGSNGLQQTTTLDLSKLLMQNDQRPTPAAVKTVVEPLTQKIEQLVQTPEKKITLQLVPEKLGKVRIALEVTAQGSRLEFTVEQQQTKHLLSSIKTELEQVLQKQENQLISGKEGILKENPATAVERAALTGSLASFTSTTDGQTAQQGFSQPQRQSGKKSYNQVPLPKEEETTEQTNHAISILA</sequence>
<accession>A0A376H637</accession>
<dbReference type="Proteomes" id="UP000254807">
    <property type="component" value="Unassembled WGS sequence"/>
</dbReference>
<dbReference type="EMBL" id="UFYW01000001">
    <property type="protein sequence ID" value="STD83858.1"/>
    <property type="molecule type" value="Genomic_DNA"/>
</dbReference>
<reference evidence="3 4" key="1">
    <citation type="submission" date="2018-06" db="EMBL/GenBank/DDBJ databases">
        <authorList>
            <consortium name="Pathogen Informatics"/>
            <person name="Doyle S."/>
        </authorList>
    </citation>
    <scope>NUCLEOTIDE SEQUENCE [LARGE SCALE GENOMIC DNA]</scope>
    <source>
        <strain evidence="3 4">NCTC12360</strain>
    </source>
</reference>
<evidence type="ECO:0000313" key="3">
    <source>
        <dbReference type="EMBL" id="STD83858.1"/>
    </source>
</evidence>
<feature type="region of interest" description="Disordered" evidence="1">
    <location>
        <begin position="188"/>
        <end position="215"/>
    </location>
</feature>